<organism evidence="1 2">
    <name type="scientific">Pseudolysobacter antarcticus</name>
    <dbReference type="NCBI Taxonomy" id="2511995"/>
    <lineage>
        <taxon>Bacteria</taxon>
        <taxon>Pseudomonadati</taxon>
        <taxon>Pseudomonadota</taxon>
        <taxon>Gammaproteobacteria</taxon>
        <taxon>Lysobacterales</taxon>
        <taxon>Rhodanobacteraceae</taxon>
        <taxon>Pseudolysobacter</taxon>
    </lineage>
</organism>
<protein>
    <recommendedName>
        <fullName evidence="3">Nuclear transport factor 2 family protein</fullName>
    </recommendedName>
</protein>
<dbReference type="EMBL" id="CP035704">
    <property type="protein sequence ID" value="QBB70127.1"/>
    <property type="molecule type" value="Genomic_DNA"/>
</dbReference>
<dbReference type="Proteomes" id="UP000291562">
    <property type="component" value="Chromosome"/>
</dbReference>
<gene>
    <name evidence="1" type="ORF">ELE36_06960</name>
</gene>
<dbReference type="OrthoDB" id="6385935at2"/>
<evidence type="ECO:0000313" key="2">
    <source>
        <dbReference type="Proteomes" id="UP000291562"/>
    </source>
</evidence>
<keyword evidence="2" id="KW-1185">Reference proteome</keyword>
<dbReference type="RefSeq" id="WP_129832386.1">
    <property type="nucleotide sequence ID" value="NZ_CP035704.1"/>
</dbReference>
<sequence length="280" mass="30628">MHPLALLLSMFFLVSPATKPTDELAAAERDFAADGIALGVNPAFLKHFAADSWIFRPYPVAAREWLRKQPKKNTRLLWGPQYLEVSAAGDLGLSMGPWHLSAERGDKTIDAYGHFMTVWQRNTQGRWEVLADHGASHAKVALDVDLQPRNNHVESVADLSADSHAQRLRALEKTDDALRLALQGADIVTAYQRFSTDDVLLLRDGAIPAPGVIPDVLKEAKAGIGSAPRRAAGISRSGDLGYTLGGSDTPENAGRGVYERMWRYDGKTWRLCADVTDSAN</sequence>
<accession>A0A411HIA2</accession>
<reference evidence="1 2" key="1">
    <citation type="submission" date="2019-01" db="EMBL/GenBank/DDBJ databases">
        <title>Pseudolysobacter antarctica gen. nov., sp. nov., isolated from Fildes Peninsula, Antarctica.</title>
        <authorList>
            <person name="Wei Z."/>
            <person name="Peng F."/>
        </authorList>
    </citation>
    <scope>NUCLEOTIDE SEQUENCE [LARGE SCALE GENOMIC DNA]</scope>
    <source>
        <strain evidence="1 2">AQ6-296</strain>
    </source>
</reference>
<evidence type="ECO:0000313" key="1">
    <source>
        <dbReference type="EMBL" id="QBB70127.1"/>
    </source>
</evidence>
<dbReference type="Gene3D" id="3.10.450.50">
    <property type="match status" value="1"/>
</dbReference>
<dbReference type="KEGG" id="xbc:ELE36_06960"/>
<dbReference type="AlphaFoldDB" id="A0A411HIA2"/>
<dbReference type="SUPFAM" id="SSF54427">
    <property type="entry name" value="NTF2-like"/>
    <property type="match status" value="1"/>
</dbReference>
<proteinExistence type="predicted"/>
<evidence type="ECO:0008006" key="3">
    <source>
        <dbReference type="Google" id="ProtNLM"/>
    </source>
</evidence>
<dbReference type="InterPro" id="IPR032710">
    <property type="entry name" value="NTF2-like_dom_sf"/>
</dbReference>
<name>A0A411HIA2_9GAMM</name>